<dbReference type="Proteomes" id="UP001201262">
    <property type="component" value="Unassembled WGS sequence"/>
</dbReference>
<name>A0AAD4KHZ9_9EURO</name>
<reference evidence="1" key="1">
    <citation type="submission" date="2021-12" db="EMBL/GenBank/DDBJ databases">
        <title>Convergent genome expansion in fungi linked to evolution of root-endophyte symbiosis.</title>
        <authorList>
            <consortium name="DOE Joint Genome Institute"/>
            <person name="Ke Y.-H."/>
            <person name="Bonito G."/>
            <person name="Liao H.-L."/>
            <person name="Looney B."/>
            <person name="Rojas-Flechas A."/>
            <person name="Nash J."/>
            <person name="Hameed K."/>
            <person name="Schadt C."/>
            <person name="Martin F."/>
            <person name="Crous P.W."/>
            <person name="Miettinen O."/>
            <person name="Magnuson J.K."/>
            <person name="Labbe J."/>
            <person name="Jacobson D."/>
            <person name="Doktycz M.J."/>
            <person name="Veneault-Fourrey C."/>
            <person name="Kuo A."/>
            <person name="Mondo S."/>
            <person name="Calhoun S."/>
            <person name="Riley R."/>
            <person name="Ohm R."/>
            <person name="LaButti K."/>
            <person name="Andreopoulos B."/>
            <person name="Pangilinan J."/>
            <person name="Nolan M."/>
            <person name="Tritt A."/>
            <person name="Clum A."/>
            <person name="Lipzen A."/>
            <person name="Daum C."/>
            <person name="Barry K."/>
            <person name="Grigoriev I.V."/>
            <person name="Vilgalys R."/>
        </authorList>
    </citation>
    <scope>NUCLEOTIDE SEQUENCE</scope>
    <source>
        <strain evidence="1">PMI_201</strain>
    </source>
</reference>
<comment type="caution">
    <text evidence="1">The sequence shown here is derived from an EMBL/GenBank/DDBJ whole genome shotgun (WGS) entry which is preliminary data.</text>
</comment>
<keyword evidence="2" id="KW-1185">Reference proteome</keyword>
<accession>A0AAD4KHZ9</accession>
<evidence type="ECO:0000313" key="1">
    <source>
        <dbReference type="EMBL" id="KAH8692887.1"/>
    </source>
</evidence>
<dbReference type="RefSeq" id="XP_046068760.1">
    <property type="nucleotide sequence ID" value="XM_046216906.1"/>
</dbReference>
<dbReference type="AlphaFoldDB" id="A0AAD4KHZ9"/>
<dbReference type="EMBL" id="JAJTJA010000010">
    <property type="protein sequence ID" value="KAH8692887.1"/>
    <property type="molecule type" value="Genomic_DNA"/>
</dbReference>
<proteinExistence type="predicted"/>
<organism evidence="1 2">
    <name type="scientific">Talaromyces proteolyticus</name>
    <dbReference type="NCBI Taxonomy" id="1131652"/>
    <lineage>
        <taxon>Eukaryota</taxon>
        <taxon>Fungi</taxon>
        <taxon>Dikarya</taxon>
        <taxon>Ascomycota</taxon>
        <taxon>Pezizomycotina</taxon>
        <taxon>Eurotiomycetes</taxon>
        <taxon>Eurotiomycetidae</taxon>
        <taxon>Eurotiales</taxon>
        <taxon>Trichocomaceae</taxon>
        <taxon>Talaromyces</taxon>
        <taxon>Talaromyces sect. Bacilispori</taxon>
    </lineage>
</organism>
<gene>
    <name evidence="1" type="ORF">BGW36DRAFT_385411</name>
</gene>
<evidence type="ECO:0000313" key="2">
    <source>
        <dbReference type="Proteomes" id="UP001201262"/>
    </source>
</evidence>
<dbReference type="GeneID" id="70247193"/>
<protein>
    <submittedName>
        <fullName evidence="1">Uncharacterized protein</fullName>
    </submittedName>
</protein>
<sequence length="86" mass="10066">MLKPEKYKTAEQIGYSVQAHCWALVYRVIGIRLVETNLKLFVKAVEQFWMTNIELWMLPPCDHVEIEWTPPSVVILARSASEEDKF</sequence>